<evidence type="ECO:0000256" key="4">
    <source>
        <dbReference type="ARBA" id="ARBA00023274"/>
    </source>
</evidence>
<dbReference type="InterPro" id="IPR005996">
    <property type="entry name" value="Ribosomal_uL30_bac-type"/>
</dbReference>
<protein>
    <recommendedName>
        <fullName evidence="5">50S ribosomal protein L30</fullName>
    </recommendedName>
</protein>
<dbReference type="Gene3D" id="3.30.1390.20">
    <property type="entry name" value="Ribosomal protein L30, ferredoxin-like fold domain"/>
    <property type="match status" value="1"/>
</dbReference>
<name>A0AAW4LAJ3_9BACT</name>
<gene>
    <name evidence="7" type="primary">rpmD</name>
    <name evidence="7" type="ORF">KI809_20105</name>
</gene>
<organism evidence="7 8">
    <name type="scientific">Geoanaerobacter pelophilus</name>
    <dbReference type="NCBI Taxonomy" id="60036"/>
    <lineage>
        <taxon>Bacteria</taxon>
        <taxon>Pseudomonadati</taxon>
        <taxon>Thermodesulfobacteriota</taxon>
        <taxon>Desulfuromonadia</taxon>
        <taxon>Geobacterales</taxon>
        <taxon>Geobacteraceae</taxon>
        <taxon>Geoanaerobacter</taxon>
    </lineage>
</organism>
<dbReference type="InterPro" id="IPR016082">
    <property type="entry name" value="Ribosomal_uL30_ferredoxin-like"/>
</dbReference>
<reference evidence="7 8" key="1">
    <citation type="submission" date="2021-05" db="EMBL/GenBank/DDBJ databases">
        <title>The draft genome of Geobacter pelophilus DSM 12255.</title>
        <authorList>
            <person name="Xu Z."/>
            <person name="Masuda Y."/>
            <person name="Itoh H."/>
            <person name="Senoo K."/>
        </authorList>
    </citation>
    <scope>NUCLEOTIDE SEQUENCE [LARGE SCALE GENOMIC DNA]</scope>
    <source>
        <strain evidence="7 8">DSM 12255</strain>
    </source>
</reference>
<keyword evidence="8" id="KW-1185">Reference proteome</keyword>
<comment type="subunit">
    <text evidence="2">Part of the 50S ribosomal subunit.</text>
</comment>
<evidence type="ECO:0000313" key="8">
    <source>
        <dbReference type="Proteomes" id="UP000811899"/>
    </source>
</evidence>
<dbReference type="NCBIfam" id="TIGR01308">
    <property type="entry name" value="rpmD_bact"/>
    <property type="match status" value="1"/>
</dbReference>
<keyword evidence="4" id="KW-0687">Ribonucleoprotein</keyword>
<evidence type="ECO:0000256" key="2">
    <source>
        <dbReference type="ARBA" id="ARBA00011838"/>
    </source>
</evidence>
<keyword evidence="3 7" id="KW-0689">Ribosomal protein</keyword>
<dbReference type="CDD" id="cd01658">
    <property type="entry name" value="Ribosomal_L30"/>
    <property type="match status" value="1"/>
</dbReference>
<accession>A0AAW4LAJ3</accession>
<dbReference type="GO" id="GO:0003735">
    <property type="term" value="F:structural constituent of ribosome"/>
    <property type="evidence" value="ECO:0007669"/>
    <property type="project" value="InterPro"/>
</dbReference>
<dbReference type="AlphaFoldDB" id="A0AAW4LAJ3"/>
<dbReference type="HAMAP" id="MF_01371_B">
    <property type="entry name" value="Ribosomal_uL30_B"/>
    <property type="match status" value="1"/>
</dbReference>
<dbReference type="GO" id="GO:0022625">
    <property type="term" value="C:cytosolic large ribosomal subunit"/>
    <property type="evidence" value="ECO:0007669"/>
    <property type="project" value="TreeGrafter"/>
</dbReference>
<dbReference type="Pfam" id="PF00327">
    <property type="entry name" value="Ribosomal_L30"/>
    <property type="match status" value="1"/>
</dbReference>
<dbReference type="PANTHER" id="PTHR15892">
    <property type="entry name" value="MITOCHONDRIAL RIBOSOMAL PROTEIN L30"/>
    <property type="match status" value="1"/>
</dbReference>
<dbReference type="PIRSF" id="PIRSF002211">
    <property type="entry name" value="Ribosomal_L30_bac-type"/>
    <property type="match status" value="1"/>
</dbReference>
<dbReference type="RefSeq" id="WP_214173408.1">
    <property type="nucleotide sequence ID" value="NZ_JAHCVJ010000015.1"/>
</dbReference>
<sequence>MMSQLKITLVRSHIGKLPAQRAILNGMGLNRRYKTVELCDTPEIRGMIRKVAHLIKVEE</sequence>
<dbReference type="Proteomes" id="UP000811899">
    <property type="component" value="Unassembled WGS sequence"/>
</dbReference>
<dbReference type="FunFam" id="3.30.1390.20:FF:000001">
    <property type="entry name" value="50S ribosomal protein L30"/>
    <property type="match status" value="1"/>
</dbReference>
<dbReference type="PANTHER" id="PTHR15892:SF2">
    <property type="entry name" value="LARGE RIBOSOMAL SUBUNIT PROTEIN UL30M"/>
    <property type="match status" value="1"/>
</dbReference>
<dbReference type="SUPFAM" id="SSF55129">
    <property type="entry name" value="Ribosomal protein L30p/L7e"/>
    <property type="match status" value="1"/>
</dbReference>
<evidence type="ECO:0000256" key="3">
    <source>
        <dbReference type="ARBA" id="ARBA00022980"/>
    </source>
</evidence>
<dbReference type="EMBL" id="JAHCVJ010000015">
    <property type="protein sequence ID" value="MBT0666620.1"/>
    <property type="molecule type" value="Genomic_DNA"/>
</dbReference>
<evidence type="ECO:0000256" key="1">
    <source>
        <dbReference type="ARBA" id="ARBA00007594"/>
    </source>
</evidence>
<evidence type="ECO:0000313" key="7">
    <source>
        <dbReference type="EMBL" id="MBT0666620.1"/>
    </source>
</evidence>
<comment type="similarity">
    <text evidence="1">Belongs to the universal ribosomal protein uL30 family.</text>
</comment>
<feature type="domain" description="Large ribosomal subunit protein uL30-like ferredoxin-like fold" evidence="6">
    <location>
        <begin position="5"/>
        <end position="55"/>
    </location>
</feature>
<proteinExistence type="inferred from homology"/>
<dbReference type="GO" id="GO:0006412">
    <property type="term" value="P:translation"/>
    <property type="evidence" value="ECO:0007669"/>
    <property type="project" value="InterPro"/>
</dbReference>
<evidence type="ECO:0000256" key="5">
    <source>
        <dbReference type="ARBA" id="ARBA00035492"/>
    </source>
</evidence>
<dbReference type="InterPro" id="IPR036919">
    <property type="entry name" value="Ribo_uL30_ferredoxin-like_sf"/>
</dbReference>
<comment type="caution">
    <text evidence="7">The sequence shown here is derived from an EMBL/GenBank/DDBJ whole genome shotgun (WGS) entry which is preliminary data.</text>
</comment>
<evidence type="ECO:0000259" key="6">
    <source>
        <dbReference type="Pfam" id="PF00327"/>
    </source>
</evidence>